<dbReference type="RefSeq" id="XP_062701069.1">
    <property type="nucleotide sequence ID" value="XM_062845085.1"/>
</dbReference>
<protein>
    <submittedName>
        <fullName evidence="1">Uncharacterized protein</fullName>
    </submittedName>
</protein>
<dbReference type="Proteomes" id="UP000069940">
    <property type="component" value="Unassembled WGS sequence"/>
</dbReference>
<reference evidence="2" key="1">
    <citation type="journal article" date="2015" name="Proc. Natl. Acad. Sci. U.S.A.">
        <title>Genome sequence of the Asian Tiger mosquito, Aedes albopictus, reveals insights into its biology, genetics, and evolution.</title>
        <authorList>
            <person name="Chen X.G."/>
            <person name="Jiang X."/>
            <person name="Gu J."/>
            <person name="Xu M."/>
            <person name="Wu Y."/>
            <person name="Deng Y."/>
            <person name="Zhang C."/>
            <person name="Bonizzoni M."/>
            <person name="Dermauw W."/>
            <person name="Vontas J."/>
            <person name="Armbruster P."/>
            <person name="Huang X."/>
            <person name="Yang Y."/>
            <person name="Zhang H."/>
            <person name="He W."/>
            <person name="Peng H."/>
            <person name="Liu Y."/>
            <person name="Wu K."/>
            <person name="Chen J."/>
            <person name="Lirakis M."/>
            <person name="Topalis P."/>
            <person name="Van Leeuwen T."/>
            <person name="Hall A.B."/>
            <person name="Jiang X."/>
            <person name="Thorpe C."/>
            <person name="Mueller R.L."/>
            <person name="Sun C."/>
            <person name="Waterhouse R.M."/>
            <person name="Yan G."/>
            <person name="Tu Z.J."/>
            <person name="Fang X."/>
            <person name="James A.A."/>
        </authorList>
    </citation>
    <scope>NUCLEOTIDE SEQUENCE [LARGE SCALE GENOMIC DNA]</scope>
    <source>
        <strain evidence="2">Foshan</strain>
    </source>
</reference>
<keyword evidence="2" id="KW-1185">Reference proteome</keyword>
<sequence length="491" mass="55610">MEGFLPKAVSAGSCVNYPRPDSNYNLPCIVQRTGRNASPVKQSSLSSRKSARFALRMRQIDEDRAIQQRQIELEKRALALERKILAEKYRLLEQKIRKKSASKNKSETRTDDLNTTMQSAVLERAAPLETQIIPSTKPICVPVPDCMKMDETQLRITRAFLETDLMRSNLAVDSLVRSTGDVISLAPLSSSSEFNSEDIASGTQQMLHSIVQQQAQMCVSSIEQLRVKKFSCRVHSKRNTDTKWYRTTNKTVCFHGLQRIMVRVFPLPLYELEETCHKSITLGALKALTAMEQERKEPASTLSEARSACLNHLDPDTGQEYESLRNARSDPEKIKTNFDQISLFCFGLALRYNHRGNMFSFLFVGCENEMLQIILNVTKFSNDECLDDWTQNVAATTRISTIAVGSFSKNDSRTINGLLLHIHWHKLDTKPVLLFDSICESYLLISFVNYYSSGLLDSPYPVKWSTLRFLFVSTPQDLLYGLGDPQTSTTA</sequence>
<reference evidence="1" key="2">
    <citation type="submission" date="2025-05" db="UniProtKB">
        <authorList>
            <consortium name="EnsemblMetazoa"/>
        </authorList>
    </citation>
    <scope>IDENTIFICATION</scope>
    <source>
        <strain evidence="1">Foshan</strain>
    </source>
</reference>
<proteinExistence type="predicted"/>
<accession>A0ABM1XP47</accession>
<organism evidence="1 2">
    <name type="scientific">Aedes albopictus</name>
    <name type="common">Asian tiger mosquito</name>
    <name type="synonym">Stegomyia albopicta</name>
    <dbReference type="NCBI Taxonomy" id="7160"/>
    <lineage>
        <taxon>Eukaryota</taxon>
        <taxon>Metazoa</taxon>
        <taxon>Ecdysozoa</taxon>
        <taxon>Arthropoda</taxon>
        <taxon>Hexapoda</taxon>
        <taxon>Insecta</taxon>
        <taxon>Pterygota</taxon>
        <taxon>Neoptera</taxon>
        <taxon>Endopterygota</taxon>
        <taxon>Diptera</taxon>
        <taxon>Nematocera</taxon>
        <taxon>Culicoidea</taxon>
        <taxon>Culicidae</taxon>
        <taxon>Culicinae</taxon>
        <taxon>Aedini</taxon>
        <taxon>Aedes</taxon>
        <taxon>Stegomyia</taxon>
    </lineage>
</organism>
<evidence type="ECO:0000313" key="2">
    <source>
        <dbReference type="Proteomes" id="UP000069940"/>
    </source>
</evidence>
<dbReference type="GeneID" id="115260805"/>
<evidence type="ECO:0000313" key="1">
    <source>
        <dbReference type="EnsemblMetazoa" id="AALFPA23_001491.P38662"/>
    </source>
</evidence>
<name>A0ABM1XP47_AEDAL</name>
<dbReference type="EnsemblMetazoa" id="AALFPA23_001491.R38662">
    <property type="protein sequence ID" value="AALFPA23_001491.P38662"/>
    <property type="gene ID" value="AALFPA23_001491"/>
</dbReference>